<keyword evidence="3" id="KW-1185">Reference proteome</keyword>
<sequence>MDNQNLDIVLNNWSAADYAKGNYILSEISKLFLKRIPIHVHDFLLDAGCGDGSFTTTIAHRVPYGRVLGLDRSKNMIDYANKHYKNEHTAFAIADIQEPIIYGPFDNILSFWCLHWTNLEKSLLNLYHVLRPKGKIYAVFSSGQQSTLFDVLNSLQFQNQYPDIAQNIIQAKARRENFAIQCRKILENLPFKNISFTVESSQVELPSIKIFENFIHGAPLFKDLPAEIYQDIVSRMTQFFSEYCKERHGNKLVFENMPYFLTITKEE</sequence>
<keyword evidence="2" id="KW-0808">Transferase</keyword>
<dbReference type="Proteomes" id="UP000054422">
    <property type="component" value="Unassembled WGS sequence"/>
</dbReference>
<name>A0A0A2SU80_9GAMM</name>
<dbReference type="InterPro" id="IPR013216">
    <property type="entry name" value="Methyltransf_11"/>
</dbReference>
<dbReference type="PANTHER" id="PTHR43861">
    <property type="entry name" value="TRANS-ACONITATE 2-METHYLTRANSFERASE-RELATED"/>
    <property type="match status" value="1"/>
</dbReference>
<dbReference type="EMBL" id="JNCF01000021">
    <property type="protein sequence ID" value="KGP63281.1"/>
    <property type="molecule type" value="Genomic_DNA"/>
</dbReference>
<dbReference type="Pfam" id="PF08241">
    <property type="entry name" value="Methyltransf_11"/>
    <property type="match status" value="1"/>
</dbReference>
<evidence type="ECO:0000313" key="2">
    <source>
        <dbReference type="EMBL" id="KGP63281.1"/>
    </source>
</evidence>
<dbReference type="AlphaFoldDB" id="A0A0A2SU80"/>
<gene>
    <name evidence="2" type="ORF">EP47_03050</name>
</gene>
<comment type="caution">
    <text evidence="2">The sequence shown here is derived from an EMBL/GenBank/DDBJ whole genome shotgun (WGS) entry which is preliminary data.</text>
</comment>
<accession>A0A0A2SU80</accession>
<dbReference type="RefSeq" id="WP_035889324.1">
    <property type="nucleotide sequence ID" value="NZ_JNCF01000021.1"/>
</dbReference>
<evidence type="ECO:0000259" key="1">
    <source>
        <dbReference type="Pfam" id="PF08241"/>
    </source>
</evidence>
<dbReference type="InterPro" id="IPR029063">
    <property type="entry name" value="SAM-dependent_MTases_sf"/>
</dbReference>
<dbReference type="PANTHER" id="PTHR43861:SF1">
    <property type="entry name" value="TRANS-ACONITATE 2-METHYLTRANSFERASE"/>
    <property type="match status" value="1"/>
</dbReference>
<dbReference type="SUPFAM" id="SSF53335">
    <property type="entry name" value="S-adenosyl-L-methionine-dependent methyltransferases"/>
    <property type="match status" value="1"/>
</dbReference>
<organism evidence="2 3">
    <name type="scientific">Legionella norrlandica</name>
    <dbReference type="NCBI Taxonomy" id="1498499"/>
    <lineage>
        <taxon>Bacteria</taxon>
        <taxon>Pseudomonadati</taxon>
        <taxon>Pseudomonadota</taxon>
        <taxon>Gammaproteobacteria</taxon>
        <taxon>Legionellales</taxon>
        <taxon>Legionellaceae</taxon>
        <taxon>Legionella</taxon>
    </lineage>
</organism>
<dbReference type="GO" id="GO:0008757">
    <property type="term" value="F:S-adenosylmethionine-dependent methyltransferase activity"/>
    <property type="evidence" value="ECO:0007669"/>
    <property type="project" value="InterPro"/>
</dbReference>
<dbReference type="STRING" id="1498499.EP47_03050"/>
<reference evidence="2 3" key="1">
    <citation type="submission" date="2014-05" db="EMBL/GenBank/DDBJ databases">
        <authorList>
            <person name="Rizzardi K."/>
            <person name="Winiecka-Krusnell J."/>
            <person name="Ramliden M."/>
            <person name="Alm E."/>
            <person name="Andersson S."/>
            <person name="Byfors S."/>
        </authorList>
    </citation>
    <scope>NUCLEOTIDE SEQUENCE [LARGE SCALE GENOMIC DNA]</scope>
    <source>
        <strain evidence="2 3">LEGN</strain>
    </source>
</reference>
<dbReference type="OrthoDB" id="9760689at2"/>
<feature type="domain" description="Methyltransferase type 11" evidence="1">
    <location>
        <begin position="45"/>
        <end position="137"/>
    </location>
</feature>
<protein>
    <submittedName>
        <fullName evidence="2">SAM-dependent methlyltransferase</fullName>
    </submittedName>
</protein>
<proteinExistence type="predicted"/>
<dbReference type="CDD" id="cd02440">
    <property type="entry name" value="AdoMet_MTases"/>
    <property type="match status" value="1"/>
</dbReference>
<dbReference type="Gene3D" id="3.40.50.150">
    <property type="entry name" value="Vaccinia Virus protein VP39"/>
    <property type="match status" value="1"/>
</dbReference>
<evidence type="ECO:0000313" key="3">
    <source>
        <dbReference type="Proteomes" id="UP000054422"/>
    </source>
</evidence>